<name>A0A2J6RQU6_HYAVF</name>
<proteinExistence type="predicted"/>
<feature type="coiled-coil region" evidence="1">
    <location>
        <begin position="326"/>
        <end position="360"/>
    </location>
</feature>
<feature type="region of interest" description="Disordered" evidence="2">
    <location>
        <begin position="1"/>
        <end position="32"/>
    </location>
</feature>
<sequence>MISATTVCMEQRPTDGRARGQQPGEGTGPHTLPFDFWDSRCSHSELSTPQVIARDAGTGTYMEHGRPVEEMESLHSSRNSYHEYILTPLNLGNDKAPLPDIESGSSYDSPDESFDYVPRTREGLSLVHHNSTESDLSMRAVSLQPPTNRRYPSAFDNLAMSPSSSTSGSIPHSPPPPPPPPPPPESGPSSTQRSSTQVLKVVQAPRKAPSRSPLLRPLKIDQISSIGRLPSVGSAPHLQARSRSRQPQPKESDDDIWERTVRSRTEVWGLRSRLSEQRNALKELGFARSVAYDKLMKSIRVHGFPSLSLQGKLSEEDNSVKLFEECERLSNEYGPLEEECNTLEARLNNREYEMQKLEAILHQRWKDTPRIKEEVTELSQTSDSPSNYSGSEMSQFFHPTIAEYLSKIGDVEILRERLDWHVEEKLALEEEKETKERVDRKIAEPDQEWLDNYAEAEAALIKQLQEAEYEAERLRALCDSLGLLDENGEPLDLERQERQNFIADEVDAGGEKSDFVKYPLLLPMPGTKGVQLADVLPTPEVVDIEKDTAEANDERIDPNDRINEWLLGDLRTSALHVNLLVGIFEKLVGHIPKGEKWQIDVLKVWYIDGSKEMADQPSRTLSDTATDSTQKTVEKPVSSSGRHSFGLMLISSKPRPPKLEDEVTIKGKEDMPLLGPPSVVNGKETKDVSSD</sequence>
<dbReference type="AlphaFoldDB" id="A0A2J6RQU6"/>
<feature type="compositionally biased region" description="Low complexity" evidence="2">
    <location>
        <begin position="161"/>
        <end position="171"/>
    </location>
</feature>
<dbReference type="SUPFAM" id="SSF101447">
    <property type="entry name" value="Formin homology 2 domain (FH2 domain)"/>
    <property type="match status" value="1"/>
</dbReference>
<protein>
    <submittedName>
        <fullName evidence="3">Uncharacterized protein</fullName>
    </submittedName>
</protein>
<feature type="compositionally biased region" description="Polar residues" evidence="2">
    <location>
        <begin position="617"/>
        <end position="642"/>
    </location>
</feature>
<feature type="compositionally biased region" description="Pro residues" evidence="2">
    <location>
        <begin position="172"/>
        <end position="186"/>
    </location>
</feature>
<dbReference type="STRING" id="1149755.A0A2J6RQU6"/>
<evidence type="ECO:0000313" key="4">
    <source>
        <dbReference type="Proteomes" id="UP000235786"/>
    </source>
</evidence>
<feature type="compositionally biased region" description="Basic and acidic residues" evidence="2">
    <location>
        <begin position="657"/>
        <end position="671"/>
    </location>
</feature>
<feature type="region of interest" description="Disordered" evidence="2">
    <location>
        <begin position="128"/>
        <end position="258"/>
    </location>
</feature>
<dbReference type="OrthoDB" id="3553547at2759"/>
<feature type="coiled-coil region" evidence="1">
    <location>
        <begin position="411"/>
        <end position="477"/>
    </location>
</feature>
<keyword evidence="4" id="KW-1185">Reference proteome</keyword>
<evidence type="ECO:0000313" key="3">
    <source>
        <dbReference type="EMBL" id="PMD40891.1"/>
    </source>
</evidence>
<keyword evidence="1" id="KW-0175">Coiled coil</keyword>
<feature type="region of interest" description="Disordered" evidence="2">
    <location>
        <begin position="91"/>
        <end position="116"/>
    </location>
</feature>
<organism evidence="3 4">
    <name type="scientific">Hyaloscypha variabilis (strain UAMH 11265 / GT02V1 / F)</name>
    <name type="common">Meliniomyces variabilis</name>
    <dbReference type="NCBI Taxonomy" id="1149755"/>
    <lineage>
        <taxon>Eukaryota</taxon>
        <taxon>Fungi</taxon>
        <taxon>Dikarya</taxon>
        <taxon>Ascomycota</taxon>
        <taxon>Pezizomycotina</taxon>
        <taxon>Leotiomycetes</taxon>
        <taxon>Helotiales</taxon>
        <taxon>Hyaloscyphaceae</taxon>
        <taxon>Hyaloscypha</taxon>
        <taxon>Hyaloscypha variabilis</taxon>
    </lineage>
</organism>
<evidence type="ECO:0000256" key="2">
    <source>
        <dbReference type="SAM" id="MobiDB-lite"/>
    </source>
</evidence>
<dbReference type="Proteomes" id="UP000235786">
    <property type="component" value="Unassembled WGS sequence"/>
</dbReference>
<reference evidence="3 4" key="1">
    <citation type="submission" date="2016-04" db="EMBL/GenBank/DDBJ databases">
        <title>A degradative enzymes factory behind the ericoid mycorrhizal symbiosis.</title>
        <authorList>
            <consortium name="DOE Joint Genome Institute"/>
            <person name="Martino E."/>
            <person name="Morin E."/>
            <person name="Grelet G."/>
            <person name="Kuo A."/>
            <person name="Kohler A."/>
            <person name="Daghino S."/>
            <person name="Barry K."/>
            <person name="Choi C."/>
            <person name="Cichocki N."/>
            <person name="Clum A."/>
            <person name="Copeland A."/>
            <person name="Hainaut M."/>
            <person name="Haridas S."/>
            <person name="Labutti K."/>
            <person name="Lindquist E."/>
            <person name="Lipzen A."/>
            <person name="Khouja H.-R."/>
            <person name="Murat C."/>
            <person name="Ohm R."/>
            <person name="Olson A."/>
            <person name="Spatafora J."/>
            <person name="Veneault-Fourrey C."/>
            <person name="Henrissat B."/>
            <person name="Grigoriev I."/>
            <person name="Martin F."/>
            <person name="Perotto S."/>
        </authorList>
    </citation>
    <scope>NUCLEOTIDE SEQUENCE [LARGE SCALE GENOMIC DNA]</scope>
    <source>
        <strain evidence="3 4">F</strain>
    </source>
</reference>
<feature type="region of interest" description="Disordered" evidence="2">
    <location>
        <begin position="615"/>
        <end position="691"/>
    </location>
</feature>
<dbReference type="EMBL" id="KZ613945">
    <property type="protein sequence ID" value="PMD40891.1"/>
    <property type="molecule type" value="Genomic_DNA"/>
</dbReference>
<gene>
    <name evidence="3" type="ORF">L207DRAFT_347061</name>
</gene>
<evidence type="ECO:0000256" key="1">
    <source>
        <dbReference type="SAM" id="Coils"/>
    </source>
</evidence>
<accession>A0A2J6RQU6</accession>